<gene>
    <name evidence="11" type="ORF">SASC598J21_020390</name>
</gene>
<dbReference type="AlphaFoldDB" id="A0A074V4M1"/>
<evidence type="ECO:0000256" key="8">
    <source>
        <dbReference type="ARBA" id="ARBA00048617"/>
    </source>
</evidence>
<name>A0A074V4M1_9NEIS</name>
<dbReference type="CDD" id="cd06578">
    <property type="entry name" value="HemD"/>
    <property type="match status" value="1"/>
</dbReference>
<dbReference type="GO" id="GO:0004852">
    <property type="term" value="F:uroporphyrinogen-III synthase activity"/>
    <property type="evidence" value="ECO:0007669"/>
    <property type="project" value="UniProtKB-UniRule"/>
</dbReference>
<evidence type="ECO:0000256" key="4">
    <source>
        <dbReference type="ARBA" id="ARBA00023239"/>
    </source>
</evidence>
<evidence type="ECO:0000256" key="9">
    <source>
        <dbReference type="RuleBase" id="RU366031"/>
    </source>
</evidence>
<proteinExistence type="inferred from homology"/>
<comment type="catalytic activity">
    <reaction evidence="8 9">
        <text>hydroxymethylbilane = uroporphyrinogen III + H2O</text>
        <dbReference type="Rhea" id="RHEA:18965"/>
        <dbReference type="ChEBI" id="CHEBI:15377"/>
        <dbReference type="ChEBI" id="CHEBI:57308"/>
        <dbReference type="ChEBI" id="CHEBI:57845"/>
        <dbReference type="EC" id="4.2.1.75"/>
    </reaction>
</comment>
<evidence type="ECO:0000256" key="3">
    <source>
        <dbReference type="ARBA" id="ARBA00013109"/>
    </source>
</evidence>
<keyword evidence="4 9" id="KW-0456">Lyase</keyword>
<dbReference type="Gene3D" id="3.40.50.10090">
    <property type="match status" value="2"/>
</dbReference>
<dbReference type="EC" id="4.2.1.75" evidence="3 9"/>
<comment type="caution">
    <text evidence="11">The sequence shown here is derived from an EMBL/GenBank/DDBJ whole genome shotgun (WGS) entry which is preliminary data.</text>
</comment>
<dbReference type="GO" id="GO:0006780">
    <property type="term" value="P:uroporphyrinogen III biosynthetic process"/>
    <property type="evidence" value="ECO:0007669"/>
    <property type="project" value="UniProtKB-UniRule"/>
</dbReference>
<evidence type="ECO:0000313" key="12">
    <source>
        <dbReference type="Proteomes" id="UP000027644"/>
    </source>
</evidence>
<dbReference type="UniPathway" id="UPA00251">
    <property type="reaction ID" value="UER00320"/>
</dbReference>
<dbReference type="PANTHER" id="PTHR38042:SF1">
    <property type="entry name" value="UROPORPHYRINOGEN-III SYNTHASE, CHLOROPLASTIC"/>
    <property type="match status" value="1"/>
</dbReference>
<dbReference type="EMBL" id="AVQL01000454">
    <property type="protein sequence ID" value="KEQ00156.1"/>
    <property type="molecule type" value="Genomic_DNA"/>
</dbReference>
<dbReference type="SUPFAM" id="SSF69618">
    <property type="entry name" value="HemD-like"/>
    <property type="match status" value="1"/>
</dbReference>
<dbReference type="PANTHER" id="PTHR38042">
    <property type="entry name" value="UROPORPHYRINOGEN-III SYNTHASE, CHLOROPLASTIC"/>
    <property type="match status" value="1"/>
</dbReference>
<comment type="pathway">
    <text evidence="1 9">Porphyrin-containing compound metabolism; protoporphyrin-IX biosynthesis; coproporphyrinogen-III from 5-aminolevulinate: step 3/4.</text>
</comment>
<dbReference type="InterPro" id="IPR039793">
    <property type="entry name" value="UROS/Hem4"/>
</dbReference>
<evidence type="ECO:0000256" key="7">
    <source>
        <dbReference type="ARBA" id="ARBA00040167"/>
    </source>
</evidence>
<feature type="domain" description="Tetrapyrrole biosynthesis uroporphyrinogen III synthase" evidence="10">
    <location>
        <begin position="25"/>
        <end position="228"/>
    </location>
</feature>
<dbReference type="Pfam" id="PF02602">
    <property type="entry name" value="HEM4"/>
    <property type="match status" value="1"/>
</dbReference>
<sequence length="242" mass="26890">MNTLPCLVLMRPQLAATADIDCCIRYGWQPILLEYLQLQTQSAALNRLSGQSQSQNIIFWVSPSAVHIAANYVSRSDKLIHVAVGAATASALSGYGFKQIVYPENGHDSEAVLHLPVWQQRKGKLLFIRGIGGRDWLIKQLHQLGWQIEVAEVYQRNPVPINWSVISTQAEQGNLKAVYMTTTAAVQAWFTQLPPDLYAVSKSLLYLVHHPRIDAALTGYGVQTLHVPDLCRGLALLHSRSI</sequence>
<evidence type="ECO:0000256" key="2">
    <source>
        <dbReference type="ARBA" id="ARBA00008133"/>
    </source>
</evidence>
<dbReference type="GO" id="GO:0006782">
    <property type="term" value="P:protoporphyrinogen IX biosynthetic process"/>
    <property type="evidence" value="ECO:0007669"/>
    <property type="project" value="UniProtKB-UniRule"/>
</dbReference>
<keyword evidence="5 9" id="KW-0627">Porphyrin biosynthesis</keyword>
<comment type="similarity">
    <text evidence="2 9">Belongs to the uroporphyrinogen-III synthase family.</text>
</comment>
<evidence type="ECO:0000256" key="1">
    <source>
        <dbReference type="ARBA" id="ARBA00004772"/>
    </source>
</evidence>
<reference evidence="11 12" key="1">
    <citation type="journal article" date="2014" name="PLoS Genet.">
        <title>Hidden diversity in honey bee gut symbionts detected by single-cell genomics.</title>
        <authorList>
            <person name="Engel P."/>
            <person name="Stepanauskas R."/>
            <person name="Moran N."/>
        </authorList>
    </citation>
    <scope>NUCLEOTIDE SEQUENCE [LARGE SCALE GENOMIC DNA]</scope>
    <source>
        <strain evidence="11 12">SCGC AB-598-J21</strain>
    </source>
</reference>
<evidence type="ECO:0000313" key="11">
    <source>
        <dbReference type="EMBL" id="KEQ00156.1"/>
    </source>
</evidence>
<evidence type="ECO:0000256" key="6">
    <source>
        <dbReference type="ARBA" id="ARBA00037589"/>
    </source>
</evidence>
<dbReference type="InterPro" id="IPR036108">
    <property type="entry name" value="4pyrrol_syn_uPrphyn_synt_sf"/>
</dbReference>
<accession>A0A074V4M1</accession>
<evidence type="ECO:0000259" key="10">
    <source>
        <dbReference type="Pfam" id="PF02602"/>
    </source>
</evidence>
<dbReference type="InterPro" id="IPR003754">
    <property type="entry name" value="4pyrrol_synth_uPrphyn_synth"/>
</dbReference>
<evidence type="ECO:0000256" key="5">
    <source>
        <dbReference type="ARBA" id="ARBA00023244"/>
    </source>
</evidence>
<organism evidence="11 12">
    <name type="scientific">Snodgrassella alvi SCGC AB-598-J21</name>
    <dbReference type="NCBI Taxonomy" id="1385367"/>
    <lineage>
        <taxon>Bacteria</taxon>
        <taxon>Pseudomonadati</taxon>
        <taxon>Pseudomonadota</taxon>
        <taxon>Betaproteobacteria</taxon>
        <taxon>Neisseriales</taxon>
        <taxon>Neisseriaceae</taxon>
        <taxon>Snodgrassella</taxon>
    </lineage>
</organism>
<protein>
    <recommendedName>
        <fullName evidence="7 9">Uroporphyrinogen-III synthase</fullName>
        <ecNumber evidence="3 9">4.2.1.75</ecNumber>
    </recommendedName>
</protein>
<dbReference type="Proteomes" id="UP000027644">
    <property type="component" value="Unassembled WGS sequence"/>
</dbReference>
<comment type="function">
    <text evidence="6 9">Catalyzes cyclization of the linear tetrapyrrole, hydroxymethylbilane, to the macrocyclic uroporphyrinogen III.</text>
</comment>